<keyword evidence="4" id="KW-0812">Transmembrane</keyword>
<dbReference type="Gene3D" id="2.40.30.170">
    <property type="match status" value="1"/>
</dbReference>
<dbReference type="AlphaFoldDB" id="A0A9D1RV90"/>
<organism evidence="6 7">
    <name type="scientific">Candidatus Flavonifractor merdipullorum</name>
    <dbReference type="NCBI Taxonomy" id="2838590"/>
    <lineage>
        <taxon>Bacteria</taxon>
        <taxon>Bacillati</taxon>
        <taxon>Bacillota</taxon>
        <taxon>Clostridia</taxon>
        <taxon>Eubacteriales</taxon>
        <taxon>Oscillospiraceae</taxon>
        <taxon>Flavonifractor</taxon>
    </lineage>
</organism>
<dbReference type="Gene3D" id="2.40.50.100">
    <property type="match status" value="1"/>
</dbReference>
<keyword evidence="2 3" id="KW-0175">Coiled coil</keyword>
<comment type="subcellular location">
    <subcellularLocation>
        <location evidence="1">Cell envelope</location>
    </subcellularLocation>
</comment>
<dbReference type="Proteomes" id="UP000824192">
    <property type="component" value="Unassembled WGS sequence"/>
</dbReference>
<dbReference type="PANTHER" id="PTHR32347">
    <property type="entry name" value="EFFLUX SYSTEM COMPONENT YKNX-RELATED"/>
    <property type="match status" value="1"/>
</dbReference>
<protein>
    <submittedName>
        <fullName evidence="6">HlyD family efflux transporter periplasmic adaptor subunit</fullName>
    </submittedName>
</protein>
<evidence type="ECO:0000256" key="4">
    <source>
        <dbReference type="SAM" id="Phobius"/>
    </source>
</evidence>
<dbReference type="InterPro" id="IPR058636">
    <property type="entry name" value="Beta-barrel_YknX"/>
</dbReference>
<reference evidence="6" key="2">
    <citation type="submission" date="2021-04" db="EMBL/GenBank/DDBJ databases">
        <authorList>
            <person name="Gilroy R."/>
        </authorList>
    </citation>
    <scope>NUCLEOTIDE SEQUENCE</scope>
    <source>
        <strain evidence="6">ChiGjej6B6-1540</strain>
    </source>
</reference>
<evidence type="ECO:0000256" key="1">
    <source>
        <dbReference type="ARBA" id="ARBA00004196"/>
    </source>
</evidence>
<evidence type="ECO:0000259" key="5">
    <source>
        <dbReference type="Pfam" id="PF25990"/>
    </source>
</evidence>
<evidence type="ECO:0000313" key="7">
    <source>
        <dbReference type="Proteomes" id="UP000824192"/>
    </source>
</evidence>
<gene>
    <name evidence="6" type="ORF">H9868_02475</name>
</gene>
<feature type="coiled-coil region" evidence="3">
    <location>
        <begin position="208"/>
        <end position="396"/>
    </location>
</feature>
<dbReference type="SUPFAM" id="SSF57997">
    <property type="entry name" value="Tropomyosin"/>
    <property type="match status" value="2"/>
</dbReference>
<name>A0A9D1RV90_9FIRM</name>
<evidence type="ECO:0000256" key="3">
    <source>
        <dbReference type="SAM" id="Coils"/>
    </source>
</evidence>
<dbReference type="Gene3D" id="1.20.120.330">
    <property type="entry name" value="Nucleotidyltransferases domain 2"/>
    <property type="match status" value="1"/>
</dbReference>
<reference evidence="6" key="1">
    <citation type="journal article" date="2021" name="PeerJ">
        <title>Extensive microbial diversity within the chicken gut microbiome revealed by metagenomics and culture.</title>
        <authorList>
            <person name="Gilroy R."/>
            <person name="Ravi A."/>
            <person name="Getino M."/>
            <person name="Pursley I."/>
            <person name="Horton D.L."/>
            <person name="Alikhan N.F."/>
            <person name="Baker D."/>
            <person name="Gharbi K."/>
            <person name="Hall N."/>
            <person name="Watson M."/>
            <person name="Adriaenssens E.M."/>
            <person name="Foster-Nyarko E."/>
            <person name="Jarju S."/>
            <person name="Secka A."/>
            <person name="Antonio M."/>
            <person name="Oren A."/>
            <person name="Chaudhuri R.R."/>
            <person name="La Ragione R."/>
            <person name="Hildebrand F."/>
            <person name="Pallen M.J."/>
        </authorList>
    </citation>
    <scope>NUCLEOTIDE SEQUENCE</scope>
    <source>
        <strain evidence="6">ChiGjej6B6-1540</strain>
    </source>
</reference>
<evidence type="ECO:0000256" key="2">
    <source>
        <dbReference type="ARBA" id="ARBA00023054"/>
    </source>
</evidence>
<dbReference type="InterPro" id="IPR050465">
    <property type="entry name" value="UPF0194_transport"/>
</dbReference>
<keyword evidence="4" id="KW-0472">Membrane</keyword>
<dbReference type="EMBL" id="DXGA01000053">
    <property type="protein sequence ID" value="HIW93386.1"/>
    <property type="molecule type" value="Genomic_DNA"/>
</dbReference>
<sequence length="705" mass="74255">MQSCEKGPSLRERAAALFHKKESGSAVPGRRRKKWGIVAAVAVVLAAAVILPRLGGANAAANAVSPLDVTTLAPTQLQRTVSTTGTVESAKSVLVYSTQSYAVQEILVEVGDYVEEGQLMAKLDDGVILDQIESQEAAQAAASSASSAAIAAAEHNYQQYKEALDAGLNSSILNAESSVSTAYDNYVTAYNTYERFRADLAAGTNSAIRNAQSALDAAEDAYTSAQKTYDRYAESLDEGDNATIMNQEQALRTAERSLEAAEEAYDSAQDAYDAARERAEEAQTSHDEAQTKVNTAQQTLQTAESEVARLEALVAADPENADLQAQLDAAKAQESQARTDLSQAESEETQTALTLAVLQTARDSAKSQVTTAERTLDEAEEAYDTAKTQYRSALDSADDTLEDYADAVDTAYESYLDAQVSLESAQADAQETLADYADRLDAAYEAYESAQAGLASTETAAQNQLQSYKDNLNSAYANADTGTSDVSLRQLRADLEGTEITAPAAGTVTAVYAEVGSSGAGLLFVIEDVENLVVATSVKDYDVASISTGMAVDIQSDSTGDSVYDGEVTSIAPTATKNAAGATDTTGDISFATDVAVTSEDTGLRIGMSVELDFVLEEDPDALAVPYDAVYENSQGQTCLLVLEEGEDGALLLTEMPVETGLETDLDIAVTGEGIGEGTSVVTDPERYLPLLGREVVLETAGEAG</sequence>
<evidence type="ECO:0000313" key="6">
    <source>
        <dbReference type="EMBL" id="HIW93386.1"/>
    </source>
</evidence>
<comment type="caution">
    <text evidence="6">The sequence shown here is derived from an EMBL/GenBank/DDBJ whole genome shotgun (WGS) entry which is preliminary data.</text>
</comment>
<keyword evidence="4" id="KW-1133">Transmembrane helix</keyword>
<proteinExistence type="predicted"/>
<accession>A0A9D1RV90</accession>
<dbReference type="Pfam" id="PF25990">
    <property type="entry name" value="Beta-barrel_YknX"/>
    <property type="match status" value="1"/>
</dbReference>
<feature type="domain" description="YknX-like beta-barrel" evidence="5">
    <location>
        <begin position="532"/>
        <end position="612"/>
    </location>
</feature>
<dbReference type="GO" id="GO:0030313">
    <property type="term" value="C:cell envelope"/>
    <property type="evidence" value="ECO:0007669"/>
    <property type="project" value="UniProtKB-SubCell"/>
</dbReference>
<feature type="transmembrane region" description="Helical" evidence="4">
    <location>
        <begin position="35"/>
        <end position="55"/>
    </location>
</feature>